<protein>
    <submittedName>
        <fullName evidence="6">Bi-functional transferase/deacetylase</fullName>
    </submittedName>
</protein>
<evidence type="ECO:0000256" key="4">
    <source>
        <dbReference type="SAM" id="Phobius"/>
    </source>
</evidence>
<dbReference type="GO" id="GO:0005975">
    <property type="term" value="P:carbohydrate metabolic process"/>
    <property type="evidence" value="ECO:0007669"/>
    <property type="project" value="InterPro"/>
</dbReference>
<dbReference type="InterPro" id="IPR011330">
    <property type="entry name" value="Glyco_hydro/deAcase_b/a-brl"/>
</dbReference>
<dbReference type="RefSeq" id="WP_245992355.1">
    <property type="nucleotide sequence ID" value="NZ_MASW01000001.1"/>
</dbReference>
<comment type="caution">
    <text evidence="6">The sequence shown here is derived from an EMBL/GenBank/DDBJ whole genome shotgun (WGS) entry which is preliminary data.</text>
</comment>
<keyword evidence="4" id="KW-1133">Transmembrane helix</keyword>
<evidence type="ECO:0000256" key="3">
    <source>
        <dbReference type="ARBA" id="ARBA00022679"/>
    </source>
</evidence>
<feature type="transmembrane region" description="Helical" evidence="4">
    <location>
        <begin position="662"/>
        <end position="680"/>
    </location>
</feature>
<evidence type="ECO:0000313" key="6">
    <source>
        <dbReference type="EMBL" id="PXY31885.1"/>
    </source>
</evidence>
<dbReference type="PROSITE" id="PS51677">
    <property type="entry name" value="NODB"/>
    <property type="match status" value="1"/>
</dbReference>
<dbReference type="Pfam" id="PF13641">
    <property type="entry name" value="Glyco_tranf_2_3"/>
    <property type="match status" value="1"/>
</dbReference>
<organism evidence="6 7">
    <name type="scientific">Prauserella muralis</name>
    <dbReference type="NCBI Taxonomy" id="588067"/>
    <lineage>
        <taxon>Bacteria</taxon>
        <taxon>Bacillati</taxon>
        <taxon>Actinomycetota</taxon>
        <taxon>Actinomycetes</taxon>
        <taxon>Pseudonocardiales</taxon>
        <taxon>Pseudonocardiaceae</taxon>
        <taxon>Prauserella</taxon>
    </lineage>
</organism>
<accession>A0A2V4B8Y9</accession>
<keyword evidence="4" id="KW-0472">Membrane</keyword>
<dbReference type="GO" id="GO:0016757">
    <property type="term" value="F:glycosyltransferase activity"/>
    <property type="evidence" value="ECO:0007669"/>
    <property type="project" value="UniProtKB-KW"/>
</dbReference>
<proteinExistence type="inferred from homology"/>
<evidence type="ECO:0000256" key="2">
    <source>
        <dbReference type="ARBA" id="ARBA00022676"/>
    </source>
</evidence>
<dbReference type="SUPFAM" id="SSF88713">
    <property type="entry name" value="Glycoside hydrolase/deacetylase"/>
    <property type="match status" value="1"/>
</dbReference>
<name>A0A2V4B8Y9_9PSEU</name>
<keyword evidence="7" id="KW-1185">Reference proteome</keyword>
<evidence type="ECO:0000259" key="5">
    <source>
        <dbReference type="PROSITE" id="PS51677"/>
    </source>
</evidence>
<dbReference type="Gene3D" id="3.20.20.370">
    <property type="entry name" value="Glycoside hydrolase/deacetylase"/>
    <property type="match status" value="1"/>
</dbReference>
<dbReference type="PANTHER" id="PTHR43630">
    <property type="entry name" value="POLY-BETA-1,6-N-ACETYL-D-GLUCOSAMINE SYNTHASE"/>
    <property type="match status" value="1"/>
</dbReference>
<feature type="domain" description="NodB homology" evidence="5">
    <location>
        <begin position="78"/>
        <end position="265"/>
    </location>
</feature>
<dbReference type="SUPFAM" id="SSF53448">
    <property type="entry name" value="Nucleotide-diphospho-sugar transferases"/>
    <property type="match status" value="1"/>
</dbReference>
<dbReference type="InterPro" id="IPR002509">
    <property type="entry name" value="NODB_dom"/>
</dbReference>
<gene>
    <name evidence="6" type="ORF">BAY60_06025</name>
</gene>
<dbReference type="Pfam" id="PF01522">
    <property type="entry name" value="Polysacc_deac_1"/>
    <property type="match status" value="1"/>
</dbReference>
<dbReference type="GO" id="GO:0016810">
    <property type="term" value="F:hydrolase activity, acting on carbon-nitrogen (but not peptide) bonds"/>
    <property type="evidence" value="ECO:0007669"/>
    <property type="project" value="InterPro"/>
</dbReference>
<dbReference type="AlphaFoldDB" id="A0A2V4B8Y9"/>
<dbReference type="InterPro" id="IPR029044">
    <property type="entry name" value="Nucleotide-diphossugar_trans"/>
</dbReference>
<evidence type="ECO:0000256" key="1">
    <source>
        <dbReference type="ARBA" id="ARBA00006739"/>
    </source>
</evidence>
<keyword evidence="4" id="KW-0812">Transmembrane</keyword>
<reference evidence="6 7" key="1">
    <citation type="submission" date="2016-07" db="EMBL/GenBank/DDBJ databases">
        <title>Draft genome sequence of Prauserella muralis DSM 45305, isolated from a mould-covered wall in an indoor environment.</title>
        <authorList>
            <person name="Ruckert C."/>
            <person name="Albersmeier A."/>
            <person name="Jiang C.-L."/>
            <person name="Jiang Y."/>
            <person name="Kalinowski J."/>
            <person name="Schneider O."/>
            <person name="Winkler A."/>
            <person name="Zotchev S.B."/>
        </authorList>
    </citation>
    <scope>NUCLEOTIDE SEQUENCE [LARGE SCALE GENOMIC DNA]</scope>
    <source>
        <strain evidence="6 7">DSM 45305</strain>
    </source>
</reference>
<dbReference type="EMBL" id="MASW01000001">
    <property type="protein sequence ID" value="PXY31885.1"/>
    <property type="molecule type" value="Genomic_DNA"/>
</dbReference>
<keyword evidence="3 6" id="KW-0808">Transferase</keyword>
<dbReference type="Gene3D" id="3.90.550.10">
    <property type="entry name" value="Spore Coat Polysaccharide Biosynthesis Protein SpsA, Chain A"/>
    <property type="match status" value="1"/>
</dbReference>
<dbReference type="Proteomes" id="UP000249915">
    <property type="component" value="Unassembled WGS sequence"/>
</dbReference>
<dbReference type="PANTHER" id="PTHR43630:SF1">
    <property type="entry name" value="POLY-BETA-1,6-N-ACETYL-D-GLUCOSAMINE SYNTHASE"/>
    <property type="match status" value="1"/>
</dbReference>
<keyword evidence="2" id="KW-0328">Glycosyltransferase</keyword>
<comment type="similarity">
    <text evidence="1">Belongs to the glycosyltransferase 2 family.</text>
</comment>
<feature type="transmembrane region" description="Helical" evidence="4">
    <location>
        <begin position="307"/>
        <end position="327"/>
    </location>
</feature>
<dbReference type="CDD" id="cd06423">
    <property type="entry name" value="CESA_like"/>
    <property type="match status" value="1"/>
</dbReference>
<feature type="transmembrane region" description="Helical" evidence="4">
    <location>
        <begin position="622"/>
        <end position="642"/>
    </location>
</feature>
<sequence length="696" mass="72738">MPHHARTPVPRTHWLLLSSGLAMALLLLGLHALAHHVPPAPAPASRGGVGDVPAAVRGGGSVIDARADPAVALRPPDGTLALTFEDGPDPVWTPRILDVLEAHEVRATFFVTGARAARHPGLVREIAARGHEIGGHTATHGDLREAGELRTSLELRGTDAALGGAAGLATTLVRPPYPAVPELMDDAAWRAAERIGAEGKLIVLSNLDSGDRGQPGVERIVAASTPRGSEGVVLRMHDGGGERAQTVAALDRLLPWLRAGGWTVTTVGSAMGLPGERAEAPAHLVVGGWLLVGAVQVAGIFAALLDVVLVLVCALAGLRLVLAAVACRPRRTRARARAPRFAEPVTVIVPARNERERIAETVRSALAARHPVRVLVVDDGSTDGTADVVEALGLPRVRAIRQAWAGRAAALNTGLAAAGTDVVLLLDAGTVLDPDAVPRLVRYFAVPGVGAVSGAAHPTGPGGMLGGWQHLEYVAGFGLDRRMSGLLGCVPPAPGGASAFRRAAVQRLGGVPAGTLTEDADLMMTLQRAGWRVVHEPRAAASTAVPGTLGALWRQRHRWCHGTLQTVWKHRRALFGSGSAGRLGRRGLPYLLATRVVQPVLAPLADLAAVFGLLTGDGVAPLLWLGVLAARAATAALAFRMAGERARPLALVPLEHLLYRPLLSLVVVQSLVTALAGVRLPRHRMRRSRAPVARHP</sequence>
<evidence type="ECO:0000313" key="7">
    <source>
        <dbReference type="Proteomes" id="UP000249915"/>
    </source>
</evidence>